<evidence type="ECO:0000259" key="5">
    <source>
        <dbReference type="PROSITE" id="PS51134"/>
    </source>
</evidence>
<keyword evidence="1" id="KW-0805">Transcription regulation</keyword>
<evidence type="ECO:0000313" key="6">
    <source>
        <dbReference type="EMBL" id="CAE0409802.1"/>
    </source>
</evidence>
<evidence type="ECO:0000256" key="2">
    <source>
        <dbReference type="ARBA" id="ARBA00023163"/>
    </source>
</evidence>
<dbReference type="SUPFAM" id="SSF57783">
    <property type="entry name" value="Zinc beta-ribbon"/>
    <property type="match status" value="1"/>
</dbReference>
<dbReference type="GO" id="GO:0008270">
    <property type="term" value="F:zinc ion binding"/>
    <property type="evidence" value="ECO:0007669"/>
    <property type="project" value="UniProtKB-KW"/>
</dbReference>
<dbReference type="PRINTS" id="PR00685">
    <property type="entry name" value="TIFACTORIIB"/>
</dbReference>
<evidence type="ECO:0000256" key="3">
    <source>
        <dbReference type="PROSITE-ProRule" id="PRU00469"/>
    </source>
</evidence>
<organism evidence="6">
    <name type="scientific">Amphora coffeiformis</name>
    <dbReference type="NCBI Taxonomy" id="265554"/>
    <lineage>
        <taxon>Eukaryota</taxon>
        <taxon>Sar</taxon>
        <taxon>Stramenopiles</taxon>
        <taxon>Ochrophyta</taxon>
        <taxon>Bacillariophyta</taxon>
        <taxon>Bacillariophyceae</taxon>
        <taxon>Bacillariophycidae</taxon>
        <taxon>Thalassiophysales</taxon>
        <taxon>Catenulaceae</taxon>
        <taxon>Amphora</taxon>
    </lineage>
</organism>
<proteinExistence type="predicted"/>
<keyword evidence="3" id="KW-0863">Zinc-finger</keyword>
<dbReference type="AlphaFoldDB" id="A0A7S3L342"/>
<feature type="region of interest" description="Disordered" evidence="4">
    <location>
        <begin position="458"/>
        <end position="497"/>
    </location>
</feature>
<dbReference type="InterPro" id="IPR000812">
    <property type="entry name" value="TFIIB"/>
</dbReference>
<keyword evidence="2" id="KW-0804">Transcription</keyword>
<dbReference type="Pfam" id="PF08271">
    <property type="entry name" value="Zn_Ribbon_TF"/>
    <property type="match status" value="1"/>
</dbReference>
<evidence type="ECO:0000256" key="4">
    <source>
        <dbReference type="SAM" id="MobiDB-lite"/>
    </source>
</evidence>
<protein>
    <recommendedName>
        <fullName evidence="5">TFIIB-type domain-containing protein</fullName>
    </recommendedName>
</protein>
<feature type="domain" description="TFIIB-type" evidence="5">
    <location>
        <begin position="17"/>
        <end position="48"/>
    </location>
</feature>
<dbReference type="Gene3D" id="1.10.472.170">
    <property type="match status" value="1"/>
</dbReference>
<dbReference type="PROSITE" id="PS51134">
    <property type="entry name" value="ZF_TFIIB"/>
    <property type="match status" value="1"/>
</dbReference>
<reference evidence="6" key="1">
    <citation type="submission" date="2021-01" db="EMBL/GenBank/DDBJ databases">
        <authorList>
            <person name="Corre E."/>
            <person name="Pelletier E."/>
            <person name="Niang G."/>
            <person name="Scheremetjew M."/>
            <person name="Finn R."/>
            <person name="Kale V."/>
            <person name="Holt S."/>
            <person name="Cochrane G."/>
            <person name="Meng A."/>
            <person name="Brown T."/>
            <person name="Cohen L."/>
        </authorList>
    </citation>
    <scope>NUCLEOTIDE SEQUENCE</scope>
    <source>
        <strain evidence="6">CCMP127</strain>
    </source>
</reference>
<keyword evidence="3" id="KW-0862">Zinc</keyword>
<keyword evidence="3" id="KW-0479">Metal-binding</keyword>
<name>A0A7S3L342_9STRA</name>
<accession>A0A7S3L342</accession>
<evidence type="ECO:0000256" key="1">
    <source>
        <dbReference type="ARBA" id="ARBA00023015"/>
    </source>
</evidence>
<dbReference type="InterPro" id="IPR013137">
    <property type="entry name" value="Znf_TFIIB"/>
</dbReference>
<dbReference type="GO" id="GO:0070897">
    <property type="term" value="P:transcription preinitiation complex assembly"/>
    <property type="evidence" value="ECO:0007669"/>
    <property type="project" value="InterPro"/>
</dbReference>
<gene>
    <name evidence="6" type="ORF">ACOF00016_LOCUS7398</name>
</gene>
<dbReference type="EMBL" id="HBIM01008725">
    <property type="protein sequence ID" value="CAE0409802.1"/>
    <property type="molecule type" value="Transcribed_RNA"/>
</dbReference>
<feature type="region of interest" description="Disordered" evidence="4">
    <location>
        <begin position="136"/>
        <end position="156"/>
    </location>
</feature>
<sequence>MATASLMSAVYNATEDEERRCRACFSTSIFTDWAAGDRVCTECGVVDQEHLLDERPEWREFDDEAPTAPVRCGLVPNDEKQWIGGLQPTTLSKYVFGGATLHSSRMRKTLIKCNQIIERKIEKRYVQERKEAQMDAQIRKRKRREEGFMGDDDDEDDDMKPKFEKFVLDEDDSALTRTAALYDEKWSLSRCLQLFGRPEEQISITSDEHQTIEDLRQNLDSVLTAASKQLYCAYSILIKAGRILRLPESVLNDAANYLSGYAARKDSLAVRGVASQLKRDPAKKVSLETHKQAQRALRDYNCVKQYSSLSSALLFYTARRNGHPRPLAEVHRAIPCDSFKTSPHFEWTKGEPMLKLKHCSRAMSEVAKVFPDLAKNPADAVGSAHGVSVQGDVVSSMDASSLQNYVNHATKNLRLPPVAEACLQILIQLNPGPEKLPLRTASLTYFLGLVGKTMQKLASQSNPRKVPRRTRSTQPALAKDAVADNGSEETATQVGSCEEVRSDANDGMLTNIAAEERAYEMQRVWSAWKDQTPWARSLPEISQATQVPAHQIRDHYKQRIHPERHVLLQRLAESRSDIAPMSSVLLPYISLAAPLIKDP</sequence>